<reference evidence="2" key="1">
    <citation type="submission" date="2018-04" db="EMBL/GenBank/DDBJ databases">
        <title>WGS assembly of Panicum hallii.</title>
        <authorList>
            <person name="Lovell J."/>
            <person name="Jenkins J."/>
            <person name="Lowry D."/>
            <person name="Mamidi S."/>
            <person name="Sreedasyam A."/>
            <person name="Weng X."/>
            <person name="Barry K."/>
            <person name="Bonette J."/>
            <person name="Campitelli B."/>
            <person name="Daum C."/>
            <person name="Gordon S."/>
            <person name="Gould B."/>
            <person name="Lipzen A."/>
            <person name="Macqueen A."/>
            <person name="Palacio-Mejia J."/>
            <person name="Plott C."/>
            <person name="Shakirov E."/>
            <person name="Shu S."/>
            <person name="Yoshinaga Y."/>
            <person name="Zane M."/>
            <person name="Rokhsar D."/>
            <person name="Grimwood J."/>
            <person name="Schmutz J."/>
            <person name="Juenger T."/>
        </authorList>
    </citation>
    <scope>NUCLEOTIDE SEQUENCE [LARGE SCALE GENOMIC DNA]</scope>
    <source>
        <strain evidence="2">FIL2</strain>
    </source>
</reference>
<dbReference type="EMBL" id="CM008051">
    <property type="protein sequence ID" value="PAN33827.1"/>
    <property type="molecule type" value="Genomic_DNA"/>
</dbReference>
<gene>
    <name evidence="2" type="ORF">PAHAL_6G049800</name>
</gene>
<organism evidence="2">
    <name type="scientific">Panicum hallii</name>
    <dbReference type="NCBI Taxonomy" id="206008"/>
    <lineage>
        <taxon>Eukaryota</taxon>
        <taxon>Viridiplantae</taxon>
        <taxon>Streptophyta</taxon>
        <taxon>Embryophyta</taxon>
        <taxon>Tracheophyta</taxon>
        <taxon>Spermatophyta</taxon>
        <taxon>Magnoliopsida</taxon>
        <taxon>Liliopsida</taxon>
        <taxon>Poales</taxon>
        <taxon>Poaceae</taxon>
        <taxon>PACMAD clade</taxon>
        <taxon>Panicoideae</taxon>
        <taxon>Panicodae</taxon>
        <taxon>Paniceae</taxon>
        <taxon>Panicinae</taxon>
        <taxon>Panicum</taxon>
        <taxon>Panicum sect. Panicum</taxon>
    </lineage>
</organism>
<sequence length="153" mass="15452">MASSSPPLTLPLQLLRYGTSSSASVGLRRPLYRPSPSSVRLRAARALRPVAAAASYHDEASGYAGAGDDGIAAATSVALHQVDDAAAAAELRAARTVGRARQPPEGRPGKPKEGRGGKVHAAPTTSAAKRVPRAPAPPGLPKEGSGGQGGKIH</sequence>
<feature type="compositionally biased region" description="Gly residues" evidence="1">
    <location>
        <begin position="144"/>
        <end position="153"/>
    </location>
</feature>
<evidence type="ECO:0000256" key="1">
    <source>
        <dbReference type="SAM" id="MobiDB-lite"/>
    </source>
</evidence>
<name>A0A2S3I0Q1_9POAL</name>
<accession>A0A2S3I0Q1</accession>
<feature type="region of interest" description="Disordered" evidence="1">
    <location>
        <begin position="93"/>
        <end position="153"/>
    </location>
</feature>
<proteinExistence type="predicted"/>
<dbReference type="Gramene" id="PAN33827">
    <property type="protein sequence ID" value="PAN33827"/>
    <property type="gene ID" value="PAHAL_6G049800"/>
</dbReference>
<dbReference type="Proteomes" id="UP000243499">
    <property type="component" value="Chromosome 6"/>
</dbReference>
<protein>
    <submittedName>
        <fullName evidence="2">Uncharacterized protein</fullName>
    </submittedName>
</protein>
<dbReference type="AlphaFoldDB" id="A0A2S3I0Q1"/>
<feature type="compositionally biased region" description="Basic and acidic residues" evidence="1">
    <location>
        <begin position="102"/>
        <end position="116"/>
    </location>
</feature>
<evidence type="ECO:0000313" key="2">
    <source>
        <dbReference type="EMBL" id="PAN33827.1"/>
    </source>
</evidence>